<gene>
    <name evidence="2" type="ORF">SDRG_12535</name>
</gene>
<evidence type="ECO:0008006" key="4">
    <source>
        <dbReference type="Google" id="ProtNLM"/>
    </source>
</evidence>
<dbReference type="InParanoid" id="T0PW62"/>
<protein>
    <recommendedName>
        <fullName evidence="4">CCDC66 domain-containing protein</fullName>
    </recommendedName>
</protein>
<name>T0PW62_SAPDV</name>
<evidence type="ECO:0000313" key="2">
    <source>
        <dbReference type="EMBL" id="EQC29764.1"/>
    </source>
</evidence>
<dbReference type="RefSeq" id="XP_008616830.1">
    <property type="nucleotide sequence ID" value="XM_008618608.1"/>
</dbReference>
<dbReference type="OMA" id="AQHMRAQ"/>
<keyword evidence="3" id="KW-1185">Reference proteome</keyword>
<organism evidence="2 3">
    <name type="scientific">Saprolegnia diclina (strain VS20)</name>
    <dbReference type="NCBI Taxonomy" id="1156394"/>
    <lineage>
        <taxon>Eukaryota</taxon>
        <taxon>Sar</taxon>
        <taxon>Stramenopiles</taxon>
        <taxon>Oomycota</taxon>
        <taxon>Saprolegniomycetes</taxon>
        <taxon>Saprolegniales</taxon>
        <taxon>Saprolegniaceae</taxon>
        <taxon>Saprolegnia</taxon>
    </lineage>
</organism>
<evidence type="ECO:0000313" key="3">
    <source>
        <dbReference type="Proteomes" id="UP000030762"/>
    </source>
</evidence>
<feature type="region of interest" description="Disordered" evidence="1">
    <location>
        <begin position="147"/>
        <end position="235"/>
    </location>
</feature>
<feature type="region of interest" description="Disordered" evidence="1">
    <location>
        <begin position="436"/>
        <end position="465"/>
    </location>
</feature>
<feature type="region of interest" description="Disordered" evidence="1">
    <location>
        <begin position="302"/>
        <end position="365"/>
    </location>
</feature>
<feature type="compositionally biased region" description="Low complexity" evidence="1">
    <location>
        <begin position="191"/>
        <end position="217"/>
    </location>
</feature>
<accession>T0PW62</accession>
<reference evidence="2 3" key="1">
    <citation type="submission" date="2012-04" db="EMBL/GenBank/DDBJ databases">
        <title>The Genome Sequence of Saprolegnia declina VS20.</title>
        <authorList>
            <consortium name="The Broad Institute Genome Sequencing Platform"/>
            <person name="Russ C."/>
            <person name="Nusbaum C."/>
            <person name="Tyler B."/>
            <person name="van West P."/>
            <person name="Dieguez-Uribeondo J."/>
            <person name="de Bruijn I."/>
            <person name="Tripathy S."/>
            <person name="Jiang R."/>
            <person name="Young S.K."/>
            <person name="Zeng Q."/>
            <person name="Gargeya S."/>
            <person name="Fitzgerald M."/>
            <person name="Haas B."/>
            <person name="Abouelleil A."/>
            <person name="Alvarado L."/>
            <person name="Arachchi H.M."/>
            <person name="Berlin A."/>
            <person name="Chapman S.B."/>
            <person name="Goldberg J."/>
            <person name="Griggs A."/>
            <person name="Gujja S."/>
            <person name="Hansen M."/>
            <person name="Howarth C."/>
            <person name="Imamovic A."/>
            <person name="Larimer J."/>
            <person name="McCowen C."/>
            <person name="Montmayeur A."/>
            <person name="Murphy C."/>
            <person name="Neiman D."/>
            <person name="Pearson M."/>
            <person name="Priest M."/>
            <person name="Roberts A."/>
            <person name="Saif S."/>
            <person name="Shea T."/>
            <person name="Sisk P."/>
            <person name="Sykes S."/>
            <person name="Wortman J."/>
            <person name="Nusbaum C."/>
            <person name="Birren B."/>
        </authorList>
    </citation>
    <scope>NUCLEOTIDE SEQUENCE [LARGE SCALE GENOMIC DNA]</scope>
    <source>
        <strain evidence="2 3">VS20</strain>
    </source>
</reference>
<dbReference type="EMBL" id="JH767181">
    <property type="protein sequence ID" value="EQC29764.1"/>
    <property type="molecule type" value="Genomic_DNA"/>
</dbReference>
<feature type="compositionally biased region" description="Polar residues" evidence="1">
    <location>
        <begin position="326"/>
        <end position="335"/>
    </location>
</feature>
<feature type="compositionally biased region" description="Low complexity" evidence="1">
    <location>
        <begin position="448"/>
        <end position="461"/>
    </location>
</feature>
<feature type="compositionally biased region" description="Polar residues" evidence="1">
    <location>
        <begin position="302"/>
        <end position="316"/>
    </location>
</feature>
<dbReference type="VEuPathDB" id="FungiDB:SDRG_12535"/>
<proteinExistence type="predicted"/>
<feature type="region of interest" description="Disordered" evidence="1">
    <location>
        <begin position="22"/>
        <end position="72"/>
    </location>
</feature>
<evidence type="ECO:0000256" key="1">
    <source>
        <dbReference type="SAM" id="MobiDB-lite"/>
    </source>
</evidence>
<dbReference type="OrthoDB" id="77383at2759"/>
<sequence length="473" mass="53457">MSMAEERGGPWSADAWQAGREYASYEDKTTPSQRASAERQASASPVYEDESYRRPSATSVRRFQLHEPDERLERMHRQQDKLRFRQMLDEQLEEKHARRAKEDAARKKEEAPQVEEELRYIQAQHMRAQQKLGHVATLRPPKFVPGAKFASAGGTTALPAPLPDPPTTKTKLTIQTMMPPPAPTLHAAYEPSSPARSTSYRPSSTYRPPTSPYRPSSIARPVTPSTMRSGNEHSREMLSEVQALLDEIRFERLQLRQEREVIALERQRLADETARFLSLQRSSPVYDQRHTSWTQFDAHTLSPTASHSPHNWSPYRSTRDAVQAPSLASSPQRNRFFQDHEPAHFRTRPETPVHAQDDDEDEAELGNPLEQSLCCDSTFVPIDKPLSTFVPPRVSTQPAPVVFAKPPPSLSPLSSIDENDHNRKVIQTSGKYNWDVAEAVVPRRPRKSTTNSSNSSSSSSTDPSQLFQVKVLV</sequence>
<feature type="compositionally biased region" description="Basic and acidic residues" evidence="1">
    <location>
        <begin position="336"/>
        <end position="351"/>
    </location>
</feature>
<dbReference type="Proteomes" id="UP000030762">
    <property type="component" value="Unassembled WGS sequence"/>
</dbReference>
<dbReference type="AlphaFoldDB" id="T0PW62"/>
<dbReference type="GeneID" id="19953262"/>
<feature type="region of interest" description="Disordered" evidence="1">
    <location>
        <begin position="93"/>
        <end position="113"/>
    </location>
</feature>
<feature type="compositionally biased region" description="Low complexity" evidence="1">
    <location>
        <begin position="32"/>
        <end position="44"/>
    </location>
</feature>